<dbReference type="Gene3D" id="3.20.20.370">
    <property type="entry name" value="Glycoside hydrolase/deacetylase"/>
    <property type="match status" value="1"/>
</dbReference>
<accession>A0A2W7N4L1</accession>
<gene>
    <name evidence="2" type="ORF">LX69_02328</name>
</gene>
<comment type="caution">
    <text evidence="2">The sequence shown here is derived from an EMBL/GenBank/DDBJ whole genome shotgun (WGS) entry which is preliminary data.</text>
</comment>
<dbReference type="SUPFAM" id="SSF88713">
    <property type="entry name" value="Glycoside hydrolase/deacetylase"/>
    <property type="match status" value="1"/>
</dbReference>
<evidence type="ECO:0000313" key="3">
    <source>
        <dbReference type="Proteomes" id="UP000249239"/>
    </source>
</evidence>
<dbReference type="InterPro" id="IPR054297">
    <property type="entry name" value="DUF7033"/>
</dbReference>
<dbReference type="Pfam" id="PF23019">
    <property type="entry name" value="DUF7033"/>
    <property type="match status" value="1"/>
</dbReference>
<feature type="domain" description="DUF7033" evidence="1">
    <location>
        <begin position="93"/>
        <end position="182"/>
    </location>
</feature>
<keyword evidence="3" id="KW-1185">Reference proteome</keyword>
<organism evidence="2 3">
    <name type="scientific">Breznakibacter xylanolyticus</name>
    <dbReference type="NCBI Taxonomy" id="990"/>
    <lineage>
        <taxon>Bacteria</taxon>
        <taxon>Pseudomonadati</taxon>
        <taxon>Bacteroidota</taxon>
        <taxon>Bacteroidia</taxon>
        <taxon>Marinilabiliales</taxon>
        <taxon>Marinilabiliaceae</taxon>
        <taxon>Breznakibacter</taxon>
    </lineage>
</organism>
<protein>
    <recommendedName>
        <fullName evidence="1">DUF7033 domain-containing protein</fullName>
    </recommendedName>
</protein>
<dbReference type="EMBL" id="QKZK01000018">
    <property type="protein sequence ID" value="PZX14998.1"/>
    <property type="molecule type" value="Genomic_DNA"/>
</dbReference>
<dbReference type="GO" id="GO:0005975">
    <property type="term" value="P:carbohydrate metabolic process"/>
    <property type="evidence" value="ECO:0007669"/>
    <property type="project" value="InterPro"/>
</dbReference>
<name>A0A2W7N4L1_9BACT</name>
<dbReference type="AlphaFoldDB" id="A0A2W7N4L1"/>
<sequence length="460" mass="53963">MNRLLNKQEVDYVLFHLGHHCTLHDELRARFSFESWNECGICEIPQVHFYQSNKAMQPVSLIWLQQSVPVLFPQEGFEEWFSFDDNGHLYIRQDIIKSAFFFLSGLQEYDRTERDEHGRFLHRHSLQHALGVGMMPVVNYYFDVLVHALSLFCQRWDIPFERKRLFSSFGFWLSHDVDRLAYFSLRQTLKRMLQYCGIKQRTSSRNQLKKDIVRGLAHLIFPHRFPDPWQNILSMAEDEAKLGIRSTYFLLFRQHYMDGRVGLKPLRHRQMIESFRRSGAEVGLHGSYASMHDAAVLRNQIQEFEQAAGFTPAGIRQHYLRTDISQTLASQLDTGFQYDATLGFADAPGYRNGYCYPFKPFDFSKQSIMDIWELPLMLMEVSVLEYQQGDFEHLQLVATKLADEAEKFGGFVSLLWHNCRLREEDYPGVSSFYPNLIREMMVRNAESITGCDLVKLIRTL</sequence>
<dbReference type="InterPro" id="IPR011330">
    <property type="entry name" value="Glyco_hydro/deAcase_b/a-brl"/>
</dbReference>
<evidence type="ECO:0000313" key="2">
    <source>
        <dbReference type="EMBL" id="PZX14998.1"/>
    </source>
</evidence>
<reference evidence="2 3" key="1">
    <citation type="submission" date="2018-06" db="EMBL/GenBank/DDBJ databases">
        <title>Genomic Encyclopedia of Archaeal and Bacterial Type Strains, Phase II (KMG-II): from individual species to whole genera.</title>
        <authorList>
            <person name="Goeker M."/>
        </authorList>
    </citation>
    <scope>NUCLEOTIDE SEQUENCE [LARGE SCALE GENOMIC DNA]</scope>
    <source>
        <strain evidence="2 3">DSM 6779</strain>
    </source>
</reference>
<evidence type="ECO:0000259" key="1">
    <source>
        <dbReference type="Pfam" id="PF23019"/>
    </source>
</evidence>
<proteinExistence type="predicted"/>
<dbReference type="Proteomes" id="UP000249239">
    <property type="component" value="Unassembled WGS sequence"/>
</dbReference>